<evidence type="ECO:0000256" key="1">
    <source>
        <dbReference type="ARBA" id="ARBA00007198"/>
    </source>
</evidence>
<dbReference type="PROSITE" id="PS51353">
    <property type="entry name" value="ARSC"/>
    <property type="match status" value="1"/>
</dbReference>
<dbReference type="SUPFAM" id="SSF52833">
    <property type="entry name" value="Thioredoxin-like"/>
    <property type="match status" value="1"/>
</dbReference>
<comment type="caution">
    <text evidence="3">The sequence shown here is derived from an EMBL/GenBank/DDBJ whole genome shotgun (WGS) entry which is preliminary data.</text>
</comment>
<evidence type="ECO:0000313" key="4">
    <source>
        <dbReference type="Proteomes" id="UP000444174"/>
    </source>
</evidence>
<evidence type="ECO:0000256" key="2">
    <source>
        <dbReference type="PROSITE-ProRule" id="PRU01282"/>
    </source>
</evidence>
<proteinExistence type="inferred from homology"/>
<protein>
    <submittedName>
        <fullName evidence="3">Arsenate reductase</fullName>
    </submittedName>
</protein>
<reference evidence="3 4" key="1">
    <citation type="submission" date="2019-10" db="EMBL/GenBank/DDBJ databases">
        <title>Epibacterium sp. nov., isolated from seawater.</title>
        <authorList>
            <person name="Zhang X."/>
            <person name="Li N."/>
        </authorList>
    </citation>
    <scope>NUCLEOTIDE SEQUENCE [LARGE SCALE GENOMIC DNA]</scope>
    <source>
        <strain evidence="3 4">SM1979</strain>
    </source>
</reference>
<dbReference type="Proteomes" id="UP000444174">
    <property type="component" value="Unassembled WGS sequence"/>
</dbReference>
<comment type="similarity">
    <text evidence="1 2">Belongs to the ArsC family.</text>
</comment>
<dbReference type="EMBL" id="WIBF01000011">
    <property type="protein sequence ID" value="MQQ09900.1"/>
    <property type="molecule type" value="Genomic_DNA"/>
</dbReference>
<dbReference type="PANTHER" id="PTHR30041">
    <property type="entry name" value="ARSENATE REDUCTASE"/>
    <property type="match status" value="1"/>
</dbReference>
<dbReference type="Pfam" id="PF03960">
    <property type="entry name" value="ArsC"/>
    <property type="match status" value="1"/>
</dbReference>
<dbReference type="InterPro" id="IPR036249">
    <property type="entry name" value="Thioredoxin-like_sf"/>
</dbReference>
<dbReference type="PANTHER" id="PTHR30041:SF8">
    <property type="entry name" value="PROTEIN YFFB"/>
    <property type="match status" value="1"/>
</dbReference>
<accession>A0A843YEQ3</accession>
<gene>
    <name evidence="3" type="ORF">GFB49_15650</name>
</gene>
<keyword evidence="4" id="KW-1185">Reference proteome</keyword>
<organism evidence="3 4">
    <name type="scientific">Tritonibacter litoralis</name>
    <dbReference type="NCBI Taxonomy" id="2662264"/>
    <lineage>
        <taxon>Bacteria</taxon>
        <taxon>Pseudomonadati</taxon>
        <taxon>Pseudomonadota</taxon>
        <taxon>Alphaproteobacteria</taxon>
        <taxon>Rhodobacterales</taxon>
        <taxon>Paracoccaceae</taxon>
        <taxon>Tritonibacter</taxon>
    </lineage>
</organism>
<dbReference type="AlphaFoldDB" id="A0A843YEQ3"/>
<dbReference type="Gene3D" id="3.40.30.10">
    <property type="entry name" value="Glutaredoxin"/>
    <property type="match status" value="1"/>
</dbReference>
<name>A0A843YEQ3_9RHOB</name>
<dbReference type="InterPro" id="IPR006660">
    <property type="entry name" value="Arsenate_reductase-like"/>
</dbReference>
<sequence length="105" mass="11560">MIVYGLKNCDSCRKALKALPAAELVDVRAEGVPAEVLQKAFAHFESKLLNTRSTTWRQLDEGERGQDPLTLIKTHPTLMKRPLIVDGDQMVLGFDKAAQAALGLE</sequence>
<evidence type="ECO:0000313" key="3">
    <source>
        <dbReference type="EMBL" id="MQQ09900.1"/>
    </source>
</evidence>
<dbReference type="RefSeq" id="WP_153216880.1">
    <property type="nucleotide sequence ID" value="NZ_WIBF01000011.1"/>
</dbReference>